<keyword evidence="1" id="KW-0812">Transmembrane</keyword>
<dbReference type="EMBL" id="ABYW01000005">
    <property type="protein sequence ID" value="EEE41578.1"/>
    <property type="molecule type" value="Genomic_DNA"/>
</dbReference>
<accession>B9ADN8</accession>
<dbReference type="Proteomes" id="UP000003489">
    <property type="component" value="Unassembled WGS sequence"/>
</dbReference>
<comment type="caution">
    <text evidence="2">The sequence shown here is derived from an EMBL/GenBank/DDBJ whole genome shotgun (WGS) entry which is preliminary data.</text>
</comment>
<dbReference type="AlphaFoldDB" id="B9ADN8"/>
<dbReference type="HOGENOM" id="CLU_3194568_0_0_2"/>
<organism evidence="2 3">
    <name type="scientific">Methanobrevibacter smithii DSM 2375</name>
    <dbReference type="NCBI Taxonomy" id="483214"/>
    <lineage>
        <taxon>Archaea</taxon>
        <taxon>Methanobacteriati</taxon>
        <taxon>Methanobacteriota</taxon>
        <taxon>Methanomada group</taxon>
        <taxon>Methanobacteria</taxon>
        <taxon>Methanobacteriales</taxon>
        <taxon>Methanobacteriaceae</taxon>
        <taxon>Methanobrevibacter</taxon>
    </lineage>
</organism>
<feature type="transmembrane region" description="Helical" evidence="1">
    <location>
        <begin position="16"/>
        <end position="37"/>
    </location>
</feature>
<reference evidence="2 3" key="1">
    <citation type="submission" date="2008-10" db="EMBL/GenBank/DDBJ databases">
        <authorList>
            <person name="Fulton L."/>
            <person name="Clifton S."/>
            <person name="Fulton B."/>
            <person name="Xu J."/>
            <person name="Minx P."/>
            <person name="Pepin K.H."/>
            <person name="Johnson M."/>
            <person name="Bhonagiri V."/>
            <person name="Nash W.E."/>
            <person name="Mardis E.R."/>
            <person name="Wilson R.K."/>
        </authorList>
    </citation>
    <scope>NUCLEOTIDE SEQUENCE [LARGE SCALE GENOMIC DNA]</scope>
    <source>
        <strain evidence="2 3">DSM 2375</strain>
    </source>
</reference>
<keyword evidence="1" id="KW-0472">Membrane</keyword>
<evidence type="ECO:0000256" key="1">
    <source>
        <dbReference type="SAM" id="Phobius"/>
    </source>
</evidence>
<reference evidence="2 3" key="2">
    <citation type="submission" date="2008-11" db="EMBL/GenBank/DDBJ databases">
        <title>Draft genome sequence of Methanobrevibacter smithii (DSM 2375).</title>
        <authorList>
            <person name="Sudarsanam P."/>
            <person name="Ley R."/>
            <person name="Guruge J."/>
            <person name="Turnbaugh P.J."/>
            <person name="Mahowald M."/>
            <person name="Liep D."/>
            <person name="Gordon J."/>
        </authorList>
    </citation>
    <scope>NUCLEOTIDE SEQUENCE [LARGE SCALE GENOMIC DNA]</scope>
    <source>
        <strain evidence="2 3">DSM 2375</strain>
    </source>
</reference>
<evidence type="ECO:0000313" key="2">
    <source>
        <dbReference type="EMBL" id="EEE41578.1"/>
    </source>
</evidence>
<keyword evidence="1" id="KW-1133">Transmembrane helix</keyword>
<protein>
    <submittedName>
        <fullName evidence="2">Uncharacterized protein</fullName>
    </submittedName>
</protein>
<gene>
    <name evidence="2" type="ORF">METSMIALI_00461</name>
</gene>
<proteinExistence type="predicted"/>
<sequence>MDSFYPINYYFLENEITIFIFLSVFIVFVLFKSKLLIKNIMLVNR</sequence>
<name>B9ADN8_METSM</name>
<evidence type="ECO:0000313" key="3">
    <source>
        <dbReference type="Proteomes" id="UP000003489"/>
    </source>
</evidence>